<dbReference type="AlphaFoldDB" id="A0A1I5SBB8"/>
<dbReference type="InterPro" id="IPR045851">
    <property type="entry name" value="AMP-bd_C_sf"/>
</dbReference>
<evidence type="ECO:0000256" key="1">
    <source>
        <dbReference type="ARBA" id="ARBA00006432"/>
    </source>
</evidence>
<feature type="domain" description="AMP-binding enzyme C-terminal" evidence="4">
    <location>
        <begin position="451"/>
        <end position="526"/>
    </location>
</feature>
<dbReference type="FunFam" id="3.30.300.30:FF:000008">
    <property type="entry name" value="2,3-dihydroxybenzoate-AMP ligase"/>
    <property type="match status" value="1"/>
</dbReference>
<dbReference type="CDD" id="cd12119">
    <property type="entry name" value="ttLC_FACS_AlkK_like"/>
    <property type="match status" value="1"/>
</dbReference>
<evidence type="ECO:0000259" key="4">
    <source>
        <dbReference type="Pfam" id="PF13193"/>
    </source>
</evidence>
<dbReference type="GO" id="GO:0016877">
    <property type="term" value="F:ligase activity, forming carbon-sulfur bonds"/>
    <property type="evidence" value="ECO:0007669"/>
    <property type="project" value="UniProtKB-ARBA"/>
</dbReference>
<dbReference type="InterPro" id="IPR042099">
    <property type="entry name" value="ANL_N_sf"/>
</dbReference>
<evidence type="ECO:0000313" key="6">
    <source>
        <dbReference type="Proteomes" id="UP000183413"/>
    </source>
</evidence>
<reference evidence="5 6" key="1">
    <citation type="submission" date="2016-10" db="EMBL/GenBank/DDBJ databases">
        <authorList>
            <person name="de Groot N.N."/>
        </authorList>
    </citation>
    <scope>NUCLEOTIDE SEQUENCE [LARGE SCALE GENOMIC DNA]</scope>
    <source>
        <strain evidence="5 6">DSM 43067</strain>
    </source>
</reference>
<dbReference type="eggNOG" id="COG0318">
    <property type="taxonomic scope" value="Bacteria"/>
</dbReference>
<evidence type="ECO:0000256" key="2">
    <source>
        <dbReference type="ARBA" id="ARBA00022598"/>
    </source>
</evidence>
<keyword evidence="2" id="KW-0436">Ligase</keyword>
<accession>A0A1I5SBB8</accession>
<dbReference type="Gene3D" id="3.30.300.30">
    <property type="match status" value="1"/>
</dbReference>
<dbReference type="InterPro" id="IPR025110">
    <property type="entry name" value="AMP-bd_C"/>
</dbReference>
<dbReference type="Gene3D" id="3.40.50.12780">
    <property type="entry name" value="N-terminal domain of ligase-like"/>
    <property type="match status" value="1"/>
</dbReference>
<comment type="similarity">
    <text evidence="1">Belongs to the ATP-dependent AMP-binding enzyme family.</text>
</comment>
<dbReference type="PROSITE" id="PS00455">
    <property type="entry name" value="AMP_BINDING"/>
    <property type="match status" value="1"/>
</dbReference>
<name>A0A1I5SBB8_9ACTN</name>
<feature type="domain" description="AMP-dependent synthetase/ligase" evidence="3">
    <location>
        <begin position="28"/>
        <end position="399"/>
    </location>
</feature>
<dbReference type="NCBIfam" id="NF004837">
    <property type="entry name" value="PRK06187.1"/>
    <property type="match status" value="1"/>
</dbReference>
<dbReference type="Pfam" id="PF13193">
    <property type="entry name" value="AMP-binding_C"/>
    <property type="match status" value="1"/>
</dbReference>
<dbReference type="SUPFAM" id="SSF56801">
    <property type="entry name" value="Acetyl-CoA synthetase-like"/>
    <property type="match status" value="1"/>
</dbReference>
<dbReference type="InterPro" id="IPR000873">
    <property type="entry name" value="AMP-dep_synth/lig_dom"/>
</dbReference>
<protein>
    <submittedName>
        <fullName evidence="5">Fatty-acyl-CoA synthase</fullName>
    </submittedName>
</protein>
<evidence type="ECO:0000259" key="3">
    <source>
        <dbReference type="Pfam" id="PF00501"/>
    </source>
</evidence>
<dbReference type="InterPro" id="IPR050237">
    <property type="entry name" value="ATP-dep_AMP-bd_enzyme"/>
</dbReference>
<sequence>MQPGMMQDRPLVLSDLLERMEVRFRGKRVVTTQTGRVLEATFGEIAHRVRRLAAVLDALGVPAGARVGTFGWNTQRHLELYVAVPSTGRILHTINHRLFSEQLAFIVDDAADDVLFVDRSLLPVVWPLVESFRTVRFVVVMDDGDPAEIPDDPRVRDYERLLAEAVPVTDDGFPVHDERTAAALCYTSGTTGLPKGVLYDHRSILLHALMLQTADAFALSESDVILPVVPMFHVNAWGLPYAALMCGAELVMPGTATAPAELVKQIERHRVTFTAAVTTVWRGALPHLDGHDLSSLRHIVCGGGAVPLSLSRAYDEAIGQPLRNGWGMTETSPVATSAYVSDRAARDRDREPEALARPGVALPLVRLRVVDDKGRALPWDGRSAGELQVAGATVAAAYYGRSGERAAGSFTEDGWLRTGDVATIAPDGQLRIVDRTKDLVKSGGEWISSVELENEIMSHPDVIEAAVIAVPDEKWDERPLACVVTVPGASLSEHDVQEYLRGRVARWWVPEQVLLIDEIPKTATGKFSKAALREAVVNGAIGRETRGLDAAQRMGQRQ</sequence>
<dbReference type="STRING" id="1993.SAMN04489713_116109"/>
<dbReference type="InterPro" id="IPR020845">
    <property type="entry name" value="AMP-binding_CS"/>
</dbReference>
<dbReference type="EMBL" id="FOVH01000016">
    <property type="protein sequence ID" value="SFP68009.1"/>
    <property type="molecule type" value="Genomic_DNA"/>
</dbReference>
<dbReference type="InParanoid" id="A0A1I5SBB8"/>
<dbReference type="Pfam" id="PF00501">
    <property type="entry name" value="AMP-binding"/>
    <property type="match status" value="1"/>
</dbReference>
<proteinExistence type="inferred from homology"/>
<dbReference type="PANTHER" id="PTHR43767">
    <property type="entry name" value="LONG-CHAIN-FATTY-ACID--COA LIGASE"/>
    <property type="match status" value="1"/>
</dbReference>
<organism evidence="5 6">
    <name type="scientific">Actinomadura madurae</name>
    <dbReference type="NCBI Taxonomy" id="1993"/>
    <lineage>
        <taxon>Bacteria</taxon>
        <taxon>Bacillati</taxon>
        <taxon>Actinomycetota</taxon>
        <taxon>Actinomycetes</taxon>
        <taxon>Streptosporangiales</taxon>
        <taxon>Thermomonosporaceae</taxon>
        <taxon>Actinomadura</taxon>
    </lineage>
</organism>
<dbReference type="RefSeq" id="WP_218163840.1">
    <property type="nucleotide sequence ID" value="NZ_FOVH01000016.1"/>
</dbReference>
<evidence type="ECO:0000313" key="5">
    <source>
        <dbReference type="EMBL" id="SFP68009.1"/>
    </source>
</evidence>
<dbReference type="Proteomes" id="UP000183413">
    <property type="component" value="Unassembled WGS sequence"/>
</dbReference>
<gene>
    <name evidence="5" type="ORF">SAMN04489713_116109</name>
</gene>
<keyword evidence="6" id="KW-1185">Reference proteome</keyword>
<dbReference type="PANTHER" id="PTHR43767:SF11">
    <property type="entry name" value="MEDIUM-CHAIN-FATTY-ACID--COA LIGASE"/>
    <property type="match status" value="1"/>
</dbReference>